<proteinExistence type="predicted"/>
<evidence type="ECO:0000313" key="2">
    <source>
        <dbReference type="Proteomes" id="UP000814033"/>
    </source>
</evidence>
<accession>A0ACB8RT38</accession>
<comment type="caution">
    <text evidence="1">The sequence shown here is derived from an EMBL/GenBank/DDBJ whole genome shotgun (WGS) entry which is preliminary data.</text>
</comment>
<name>A0ACB8RT38_9AGAM</name>
<dbReference type="EMBL" id="MU275909">
    <property type="protein sequence ID" value="KAI0047210.1"/>
    <property type="molecule type" value="Genomic_DNA"/>
</dbReference>
<dbReference type="Proteomes" id="UP000814033">
    <property type="component" value="Unassembled WGS sequence"/>
</dbReference>
<keyword evidence="2" id="KW-1185">Reference proteome</keyword>
<organism evidence="1 2">
    <name type="scientific">Auriscalpium vulgare</name>
    <dbReference type="NCBI Taxonomy" id="40419"/>
    <lineage>
        <taxon>Eukaryota</taxon>
        <taxon>Fungi</taxon>
        <taxon>Dikarya</taxon>
        <taxon>Basidiomycota</taxon>
        <taxon>Agaricomycotina</taxon>
        <taxon>Agaricomycetes</taxon>
        <taxon>Russulales</taxon>
        <taxon>Auriscalpiaceae</taxon>
        <taxon>Auriscalpium</taxon>
    </lineage>
</organism>
<protein>
    <submittedName>
        <fullName evidence="1">OPT-domain-containing protein</fullName>
    </submittedName>
</protein>
<reference evidence="1" key="1">
    <citation type="submission" date="2021-02" db="EMBL/GenBank/DDBJ databases">
        <authorList>
            <consortium name="DOE Joint Genome Institute"/>
            <person name="Ahrendt S."/>
            <person name="Looney B.P."/>
            <person name="Miyauchi S."/>
            <person name="Morin E."/>
            <person name="Drula E."/>
            <person name="Courty P.E."/>
            <person name="Chicoki N."/>
            <person name="Fauchery L."/>
            <person name="Kohler A."/>
            <person name="Kuo A."/>
            <person name="Labutti K."/>
            <person name="Pangilinan J."/>
            <person name="Lipzen A."/>
            <person name="Riley R."/>
            <person name="Andreopoulos W."/>
            <person name="He G."/>
            <person name="Johnson J."/>
            <person name="Barry K.W."/>
            <person name="Grigoriev I.V."/>
            <person name="Nagy L."/>
            <person name="Hibbett D."/>
            <person name="Henrissat B."/>
            <person name="Matheny P.B."/>
            <person name="Labbe J."/>
            <person name="Martin F."/>
        </authorList>
    </citation>
    <scope>NUCLEOTIDE SEQUENCE</scope>
    <source>
        <strain evidence="1">FP105234-sp</strain>
    </source>
</reference>
<gene>
    <name evidence="1" type="ORF">FA95DRAFT_1279513</name>
</gene>
<reference evidence="1" key="2">
    <citation type="journal article" date="2022" name="New Phytol.">
        <title>Evolutionary transition to the ectomycorrhizal habit in the genomes of a hyperdiverse lineage of mushroom-forming fungi.</title>
        <authorList>
            <person name="Looney B."/>
            <person name="Miyauchi S."/>
            <person name="Morin E."/>
            <person name="Drula E."/>
            <person name="Courty P.E."/>
            <person name="Kohler A."/>
            <person name="Kuo A."/>
            <person name="LaButti K."/>
            <person name="Pangilinan J."/>
            <person name="Lipzen A."/>
            <person name="Riley R."/>
            <person name="Andreopoulos W."/>
            <person name="He G."/>
            <person name="Johnson J."/>
            <person name="Nolan M."/>
            <person name="Tritt A."/>
            <person name="Barry K.W."/>
            <person name="Grigoriev I.V."/>
            <person name="Nagy L.G."/>
            <person name="Hibbett D."/>
            <person name="Henrissat B."/>
            <person name="Matheny P.B."/>
            <person name="Labbe J."/>
            <person name="Martin F.M."/>
        </authorList>
    </citation>
    <scope>NUCLEOTIDE SEQUENCE</scope>
    <source>
        <strain evidence="1">FP105234-sp</strain>
    </source>
</reference>
<sequence>MADSAPPLQVAYSEYLNLPIIFTGTGSLPHATPLNFIPWVIVAFIFNYVIRRRHFRWWSKYNYVLSAGLDAGLAVSAMLIFFILQYPKNGTIGENSIQTWWGNDIFNRNADASGIPIKQLADGEAFGPSTW</sequence>
<evidence type="ECO:0000313" key="1">
    <source>
        <dbReference type="EMBL" id="KAI0047210.1"/>
    </source>
</evidence>